<reference evidence="2" key="1">
    <citation type="submission" date="2021-02" db="EMBL/GenBank/DDBJ databases">
        <authorList>
            <person name="Nowell W R."/>
        </authorList>
    </citation>
    <scope>NUCLEOTIDE SEQUENCE</scope>
</reference>
<proteinExistence type="predicted"/>
<dbReference type="Proteomes" id="UP000663881">
    <property type="component" value="Unassembled WGS sequence"/>
</dbReference>
<organism evidence="2 3">
    <name type="scientific">Adineta steineri</name>
    <dbReference type="NCBI Taxonomy" id="433720"/>
    <lineage>
        <taxon>Eukaryota</taxon>
        <taxon>Metazoa</taxon>
        <taxon>Spiralia</taxon>
        <taxon>Gnathifera</taxon>
        <taxon>Rotifera</taxon>
        <taxon>Eurotatoria</taxon>
        <taxon>Bdelloidea</taxon>
        <taxon>Adinetida</taxon>
        <taxon>Adinetidae</taxon>
        <taxon>Adineta</taxon>
    </lineage>
</organism>
<name>A0A819Y8X7_9BILA</name>
<comment type="caution">
    <text evidence="2">The sequence shown here is derived from an EMBL/GenBank/DDBJ whole genome shotgun (WGS) entry which is preliminary data.</text>
</comment>
<dbReference type="AlphaFoldDB" id="A0A819Y8X7"/>
<protein>
    <recommendedName>
        <fullName evidence="1">HAT C-terminal dimerisation domain-containing protein</fullName>
    </recommendedName>
</protein>
<accession>A0A819Y8X7</accession>
<dbReference type="InterPro" id="IPR012337">
    <property type="entry name" value="RNaseH-like_sf"/>
</dbReference>
<evidence type="ECO:0000313" key="3">
    <source>
        <dbReference type="Proteomes" id="UP000663881"/>
    </source>
</evidence>
<dbReference type="GO" id="GO:0046983">
    <property type="term" value="F:protein dimerization activity"/>
    <property type="evidence" value="ECO:0007669"/>
    <property type="project" value="InterPro"/>
</dbReference>
<dbReference type="SUPFAM" id="SSF53098">
    <property type="entry name" value="Ribonuclease H-like"/>
    <property type="match status" value="1"/>
</dbReference>
<dbReference type="Pfam" id="PF05699">
    <property type="entry name" value="Dimer_Tnp_hAT"/>
    <property type="match status" value="1"/>
</dbReference>
<dbReference type="InterPro" id="IPR008906">
    <property type="entry name" value="HATC_C_dom"/>
</dbReference>
<feature type="domain" description="HAT C-terminal dimerisation" evidence="1">
    <location>
        <begin position="263"/>
        <end position="342"/>
    </location>
</feature>
<gene>
    <name evidence="2" type="ORF">OKA104_LOCUS37997</name>
</gene>
<dbReference type="EMBL" id="CAJOAY010006618">
    <property type="protein sequence ID" value="CAF4146117.1"/>
    <property type="molecule type" value="Genomic_DNA"/>
</dbReference>
<evidence type="ECO:0000259" key="1">
    <source>
        <dbReference type="Pfam" id="PF05699"/>
    </source>
</evidence>
<sequence length="347" mass="40021">MDSYQKISCVNVTVIFVDFEYGFKSNDLCCKPFEYEKKTAENTLNAFRKYLKLYGINLLADVNIVCDRCSNFGCVFKRFQPIFCYGHRFNNVVKIGFLQNEKKKIKVTAGCATNKSNIEQTTISASMKNGNHESSDDECDHATALPITEQKKFHSRKTVITTNELSVSLEDINNDIKEDSGGTLHQSCCHKYVREQLKIIRNTQSTSETLQQTADPHRKRFKTADSIFARFEDDYSHSFRENNAECFEYESDEYGFSEKQSTELDKYLVVQIDKLSVIDNPLDCWKPYSNQYRLLSKLAKHIHSLLAISTSVEHQFSSASLIISQRRININPEQVDNILLVRSLWKQ</sequence>
<evidence type="ECO:0000313" key="2">
    <source>
        <dbReference type="EMBL" id="CAF4146117.1"/>
    </source>
</evidence>